<organism evidence="5 6">
    <name type="scientific">Pogonomyrmex barbatus</name>
    <name type="common">red harvester ant</name>
    <dbReference type="NCBI Taxonomy" id="144034"/>
    <lineage>
        <taxon>Eukaryota</taxon>
        <taxon>Metazoa</taxon>
        <taxon>Ecdysozoa</taxon>
        <taxon>Arthropoda</taxon>
        <taxon>Hexapoda</taxon>
        <taxon>Insecta</taxon>
        <taxon>Pterygota</taxon>
        <taxon>Neoptera</taxon>
        <taxon>Endopterygota</taxon>
        <taxon>Hymenoptera</taxon>
        <taxon>Apocrita</taxon>
        <taxon>Aculeata</taxon>
        <taxon>Formicoidea</taxon>
        <taxon>Formicidae</taxon>
        <taxon>Myrmicinae</taxon>
        <taxon>Pogonomyrmex</taxon>
    </lineage>
</organism>
<dbReference type="InterPro" id="IPR006205">
    <property type="entry name" value="Mev_gal_kin"/>
</dbReference>
<dbReference type="RefSeq" id="XP_011642664.2">
    <property type="nucleotide sequence ID" value="XM_011644362.2"/>
</dbReference>
<dbReference type="InterPro" id="IPR036554">
    <property type="entry name" value="GHMP_kinase_C_sf"/>
</dbReference>
<protein>
    <submittedName>
        <fullName evidence="6">Mevalonate kinase-like</fullName>
    </submittedName>
</protein>
<evidence type="ECO:0000256" key="1">
    <source>
        <dbReference type="ARBA" id="ARBA00022490"/>
    </source>
</evidence>
<keyword evidence="2" id="KW-0808">Transferase</keyword>
<sequence length="186" mass="21190">MCPIDTSVIVNGGITVYEKNTVLTMYQHFPSIKILLVYSKVNKNIRKNKEIILAYWPGLKSIVDSINNLSWKSIDVFEQIKDIKGVNTSELDTIPESYYDELVELIHMNQGLLKMLNVPHGNVDIICAIAQEHFLYGKMTDSRGKLAGKDSEFMFHLLLLNVENEDISGIMEEFKKHSFSTMVTDS</sequence>
<accession>A0A6I9WLZ6</accession>
<evidence type="ECO:0000256" key="4">
    <source>
        <dbReference type="ARBA" id="ARBA00022842"/>
    </source>
</evidence>
<keyword evidence="3" id="KW-0418">Kinase</keyword>
<keyword evidence="1" id="KW-0963">Cytoplasm</keyword>
<dbReference type="OrthoDB" id="7558325at2759"/>
<evidence type="ECO:0000256" key="2">
    <source>
        <dbReference type="ARBA" id="ARBA00022679"/>
    </source>
</evidence>
<dbReference type="KEGG" id="pbar:105430688"/>
<dbReference type="AlphaFoldDB" id="A0A6I9WLZ6"/>
<dbReference type="PANTHER" id="PTHR43290">
    <property type="entry name" value="MEVALONATE KINASE"/>
    <property type="match status" value="1"/>
</dbReference>
<evidence type="ECO:0000256" key="3">
    <source>
        <dbReference type="ARBA" id="ARBA00022777"/>
    </source>
</evidence>
<dbReference type="GO" id="GO:0005829">
    <property type="term" value="C:cytosol"/>
    <property type="evidence" value="ECO:0007669"/>
    <property type="project" value="TreeGrafter"/>
</dbReference>
<dbReference type="GO" id="GO:0004496">
    <property type="term" value="F:mevalonate kinase activity"/>
    <property type="evidence" value="ECO:0007669"/>
    <property type="project" value="InterPro"/>
</dbReference>
<evidence type="ECO:0000313" key="6">
    <source>
        <dbReference type="RefSeq" id="XP_011642664.2"/>
    </source>
</evidence>
<reference evidence="6" key="1">
    <citation type="submission" date="2025-08" db="UniProtKB">
        <authorList>
            <consortium name="RefSeq"/>
        </authorList>
    </citation>
    <scope>IDENTIFICATION</scope>
</reference>
<keyword evidence="4" id="KW-0460">Magnesium</keyword>
<dbReference type="GeneID" id="105430688"/>
<dbReference type="SUPFAM" id="SSF55060">
    <property type="entry name" value="GHMP Kinase, C-terminal domain"/>
    <property type="match status" value="1"/>
</dbReference>
<dbReference type="PANTHER" id="PTHR43290:SF2">
    <property type="entry name" value="MEVALONATE KINASE"/>
    <property type="match status" value="1"/>
</dbReference>
<dbReference type="Gene3D" id="3.30.70.890">
    <property type="entry name" value="GHMP kinase, C-terminal domain"/>
    <property type="match status" value="1"/>
</dbReference>
<keyword evidence="5" id="KW-1185">Reference proteome</keyword>
<proteinExistence type="predicted"/>
<dbReference type="Proteomes" id="UP000504615">
    <property type="component" value="Unplaced"/>
</dbReference>
<dbReference type="GO" id="GO:0019287">
    <property type="term" value="P:isopentenyl diphosphate biosynthetic process, mevalonate pathway"/>
    <property type="evidence" value="ECO:0007669"/>
    <property type="project" value="TreeGrafter"/>
</dbReference>
<name>A0A6I9WLZ6_9HYME</name>
<dbReference type="GO" id="GO:0005524">
    <property type="term" value="F:ATP binding"/>
    <property type="evidence" value="ECO:0007669"/>
    <property type="project" value="InterPro"/>
</dbReference>
<evidence type="ECO:0000313" key="5">
    <source>
        <dbReference type="Proteomes" id="UP000504615"/>
    </source>
</evidence>
<gene>
    <name evidence="6" type="primary">LOC105430688</name>
</gene>